<dbReference type="InterPro" id="IPR051919">
    <property type="entry name" value="W-dependent_AOR"/>
</dbReference>
<dbReference type="GO" id="GO:0016625">
    <property type="term" value="F:oxidoreductase activity, acting on the aldehyde or oxo group of donors, iron-sulfur protein as acceptor"/>
    <property type="evidence" value="ECO:0007669"/>
    <property type="project" value="InterPro"/>
</dbReference>
<protein>
    <submittedName>
        <fullName evidence="2">Aldehyde:ferredoxin oxidoreductase</fullName>
    </submittedName>
</protein>
<dbReference type="SMART" id="SM00790">
    <property type="entry name" value="AFOR_N"/>
    <property type="match status" value="1"/>
</dbReference>
<gene>
    <name evidence="2" type="ORF">SAMN04487931_102450</name>
</gene>
<dbReference type="Proteomes" id="UP000199608">
    <property type="component" value="Unassembled WGS sequence"/>
</dbReference>
<sequence length="365" mass="39548">MTTDRKIALVDLGRSEVETFPISMDLEQRFLGGSGVATYLFCKHAPKMCDPGSADNICIVSAGYLSGTLSAPLGTAVLTSKSAATGLMARACVDGPFAAQMRRAGFEHLVLKGRAENETCLLIQDGCIEFKEIPGLKDNGLSEQRAMLRKENPGIEAQLVCIQKNGGGLFFAADACLDLSKDVEGMEPDKSGVAEVLAAKNVVTLACCGTIELEVKDPEGIIAYEKKHLENIDESLIQNDPEPVIIEGPAGSVDLTEIKQTIEQCLGLPSGTKNCTNSSELNFQIAADRILLNTGLALDEDELKEIAYRCIAMERIYNLGEGITSKQGQPAEDYGENEWTREAVLKKEKVFEPLRIDDLWGRLKS</sequence>
<dbReference type="GO" id="GO:0009055">
    <property type="term" value="F:electron transfer activity"/>
    <property type="evidence" value="ECO:0007669"/>
    <property type="project" value="InterPro"/>
</dbReference>
<dbReference type="InterPro" id="IPR013985">
    <property type="entry name" value="Ald_Fedxn_OxRdtase_dom3"/>
</dbReference>
<dbReference type="SUPFAM" id="SSF48310">
    <property type="entry name" value="Aldehyde ferredoxin oxidoreductase, C-terminal domains"/>
    <property type="match status" value="1"/>
</dbReference>
<feature type="domain" description="Aldehyde ferredoxin oxidoreductase N-terminal" evidence="1">
    <location>
        <begin position="4"/>
        <end position="211"/>
    </location>
</feature>
<dbReference type="RefSeq" id="WP_092230984.1">
    <property type="nucleotide sequence ID" value="NZ_FNLL01000002.1"/>
</dbReference>
<proteinExistence type="predicted"/>
<evidence type="ECO:0000259" key="1">
    <source>
        <dbReference type="SMART" id="SM00790"/>
    </source>
</evidence>
<dbReference type="InterPro" id="IPR036503">
    <property type="entry name" value="Ald_Fedxn_OxRdtase_N_sf"/>
</dbReference>
<dbReference type="InterPro" id="IPR013983">
    <property type="entry name" value="Ald_Fedxn_OxRdtase_N"/>
</dbReference>
<organism evidence="2 3">
    <name type="scientific">Desulfobacula phenolica</name>
    <dbReference type="NCBI Taxonomy" id="90732"/>
    <lineage>
        <taxon>Bacteria</taxon>
        <taxon>Pseudomonadati</taxon>
        <taxon>Thermodesulfobacteriota</taxon>
        <taxon>Desulfobacteria</taxon>
        <taxon>Desulfobacterales</taxon>
        <taxon>Desulfobacteraceae</taxon>
        <taxon>Desulfobacula</taxon>
    </lineage>
</organism>
<dbReference type="PANTHER" id="PTHR30038:SF9">
    <property type="entry name" value="ALDEHYDE FERREDOXIN OXIDOREDUCTASE"/>
    <property type="match status" value="1"/>
</dbReference>
<keyword evidence="3" id="KW-1185">Reference proteome</keyword>
<reference evidence="3" key="1">
    <citation type="submission" date="2016-10" db="EMBL/GenBank/DDBJ databases">
        <authorList>
            <person name="Varghese N."/>
            <person name="Submissions S."/>
        </authorList>
    </citation>
    <scope>NUCLEOTIDE SEQUENCE [LARGE SCALE GENOMIC DNA]</scope>
    <source>
        <strain evidence="3">DSM 3384</strain>
    </source>
</reference>
<dbReference type="EMBL" id="FNLL01000002">
    <property type="protein sequence ID" value="SDT89441.1"/>
    <property type="molecule type" value="Genomic_DNA"/>
</dbReference>
<dbReference type="Pfam" id="PF02730">
    <property type="entry name" value="AFOR_N"/>
    <property type="match status" value="1"/>
</dbReference>
<dbReference type="InterPro" id="IPR036021">
    <property type="entry name" value="Tungsten_al_ferr_oxy-like_C"/>
</dbReference>
<dbReference type="Gene3D" id="1.10.599.10">
    <property type="entry name" value="Aldehyde Ferredoxin Oxidoreductase Protein, subunit A, domain 3"/>
    <property type="match status" value="1"/>
</dbReference>
<dbReference type="GO" id="GO:0051536">
    <property type="term" value="F:iron-sulfur cluster binding"/>
    <property type="evidence" value="ECO:0007669"/>
    <property type="project" value="InterPro"/>
</dbReference>
<dbReference type="Gene3D" id="3.60.9.10">
    <property type="entry name" value="Aldehyde ferredoxin oxidoreductase, N-terminal domain"/>
    <property type="match status" value="1"/>
</dbReference>
<evidence type="ECO:0000313" key="2">
    <source>
        <dbReference type="EMBL" id="SDT89441.1"/>
    </source>
</evidence>
<evidence type="ECO:0000313" key="3">
    <source>
        <dbReference type="Proteomes" id="UP000199608"/>
    </source>
</evidence>
<dbReference type="SUPFAM" id="SSF56228">
    <property type="entry name" value="Aldehyde ferredoxin oxidoreductase, N-terminal domain"/>
    <property type="match status" value="1"/>
</dbReference>
<dbReference type="AlphaFoldDB" id="A0A1H2E2V4"/>
<dbReference type="PANTHER" id="PTHR30038">
    <property type="entry name" value="ALDEHYDE FERREDOXIN OXIDOREDUCTASE"/>
    <property type="match status" value="1"/>
</dbReference>
<accession>A0A1H2E2V4</accession>
<name>A0A1H2E2V4_9BACT</name>